<sequence>MGQNSTKVQVKRDVASPSGDGKSCITGPLDRVVNYDDLWDQLVELLKDPLKVQGVQEQSIAQVSETEFTITKALNRKEFDAKTIHNLGLHRMLLDEAMLVKWTAKDTCFTEKYKIDKASGRICAERLGPINELVERSYTILHRDPLRVEFYIEVPGFRRCGQVIMAAVRHKLLDPAMKRVFQDGYMWHMFKGRGEHKDFLKAECESICQPGQYSVVSDTLDDIADFETLWAATVDVLRYPDGKLESSDDDGVFEVKEVDQISATEFHVRKVVNEEHPKAATLKPWMTWDKVMLDKPKGTIVADTFNLNNVLQVKTWYVINTNPVRVECWCEGPPARKAGTLVKMRLLQMIDIILERYECTANFTEALTAFDEDLASFEDAEEDAEGAVSPGDGETEEGEEASRKRAPMPNEALRQGPVPTPKVMEAWKAQKEHVDKAQAEVNVRRLEKFETAVAELTERVRQAKKSWQAELAARPVPAAQQTPDESQPQAPDVSQPRAPDGAAKRPEEYFECHD</sequence>
<dbReference type="EMBL" id="HBGE01094282">
    <property type="protein sequence ID" value="CAD9179342.1"/>
    <property type="molecule type" value="Transcribed_RNA"/>
</dbReference>
<reference evidence="2" key="1">
    <citation type="submission" date="2021-01" db="EMBL/GenBank/DDBJ databases">
        <authorList>
            <person name="Corre E."/>
            <person name="Pelletier E."/>
            <person name="Niang G."/>
            <person name="Scheremetjew M."/>
            <person name="Finn R."/>
            <person name="Kale V."/>
            <person name="Holt S."/>
            <person name="Cochrane G."/>
            <person name="Meng A."/>
            <person name="Brown T."/>
            <person name="Cohen L."/>
        </authorList>
    </citation>
    <scope>NUCLEOTIDE SEQUENCE</scope>
    <source>
        <strain evidence="2">OF101</strain>
    </source>
</reference>
<evidence type="ECO:0000256" key="1">
    <source>
        <dbReference type="SAM" id="MobiDB-lite"/>
    </source>
</evidence>
<gene>
    <name evidence="2" type="ORF">ACAT0790_LOCUS56114</name>
</gene>
<dbReference type="AlphaFoldDB" id="A0A7S1RY28"/>
<feature type="compositionally biased region" description="Polar residues" evidence="1">
    <location>
        <begin position="479"/>
        <end position="489"/>
    </location>
</feature>
<name>A0A7S1RY28_ALECA</name>
<accession>A0A7S1RY28</accession>
<feature type="region of interest" description="Disordered" evidence="1">
    <location>
        <begin position="461"/>
        <end position="514"/>
    </location>
</feature>
<protein>
    <submittedName>
        <fullName evidence="2">Uncharacterized protein</fullName>
    </submittedName>
</protein>
<feature type="region of interest" description="Disordered" evidence="1">
    <location>
        <begin position="379"/>
        <end position="419"/>
    </location>
</feature>
<organism evidence="2">
    <name type="scientific">Alexandrium catenella</name>
    <name type="common">Red tide dinoflagellate</name>
    <name type="synonym">Gonyaulax catenella</name>
    <dbReference type="NCBI Taxonomy" id="2925"/>
    <lineage>
        <taxon>Eukaryota</taxon>
        <taxon>Sar</taxon>
        <taxon>Alveolata</taxon>
        <taxon>Dinophyceae</taxon>
        <taxon>Gonyaulacales</taxon>
        <taxon>Pyrocystaceae</taxon>
        <taxon>Alexandrium</taxon>
    </lineage>
</organism>
<evidence type="ECO:0000313" key="2">
    <source>
        <dbReference type="EMBL" id="CAD9179342.1"/>
    </source>
</evidence>
<feature type="compositionally biased region" description="Basic and acidic residues" evidence="1">
    <location>
        <begin position="502"/>
        <end position="514"/>
    </location>
</feature>
<proteinExistence type="predicted"/>
<feature type="region of interest" description="Disordered" evidence="1">
    <location>
        <begin position="1"/>
        <end position="22"/>
    </location>
</feature>